<accession>A0A3G2V6A8</accession>
<dbReference type="AlphaFoldDB" id="A0A3G2V6A8"/>
<evidence type="ECO:0000256" key="2">
    <source>
        <dbReference type="SAM" id="MobiDB-lite"/>
    </source>
</evidence>
<feature type="compositionally biased region" description="Basic residues" evidence="2">
    <location>
        <begin position="801"/>
        <end position="814"/>
    </location>
</feature>
<evidence type="ECO:0000313" key="3">
    <source>
        <dbReference type="EMBL" id="AYO80109.1"/>
    </source>
</evidence>
<proteinExistence type="predicted"/>
<dbReference type="RefSeq" id="WP_122129968.1">
    <property type="nucleotide sequence ID" value="NZ_CP033230.1"/>
</dbReference>
<dbReference type="Proteomes" id="UP000280708">
    <property type="component" value="Chromosome"/>
</dbReference>
<feature type="region of interest" description="Disordered" evidence="2">
    <location>
        <begin position="376"/>
        <end position="408"/>
    </location>
</feature>
<evidence type="ECO:0008006" key="5">
    <source>
        <dbReference type="Google" id="ProtNLM"/>
    </source>
</evidence>
<evidence type="ECO:0000313" key="4">
    <source>
        <dbReference type="Proteomes" id="UP000280708"/>
    </source>
</evidence>
<reference evidence="3 4" key="1">
    <citation type="submission" date="2018-10" db="EMBL/GenBank/DDBJ databases">
        <title>Characterization and genome analysis of a novel bacterium Sphingobium yanoikuyae SJTF8 capable of degrading PAHs.</title>
        <authorList>
            <person name="Yin C."/>
            <person name="Xiong W."/>
            <person name="Liang R."/>
        </authorList>
    </citation>
    <scope>NUCLEOTIDE SEQUENCE [LARGE SCALE GENOMIC DNA]</scope>
    <source>
        <strain evidence="3 4">SJTF8</strain>
    </source>
</reference>
<name>A0A3G2V6A8_SPHYA</name>
<gene>
    <name evidence="3" type="ORF">EBF16_26520</name>
</gene>
<feature type="region of interest" description="Disordered" evidence="2">
    <location>
        <begin position="794"/>
        <end position="814"/>
    </location>
</feature>
<protein>
    <recommendedName>
        <fullName evidence="5">Tail tape measure protein</fullName>
    </recommendedName>
</protein>
<sequence length="814" mass="87111">MSKDVIGALRVTLGFDTSQFEQGSRRAREVAKRDADAIKNDLSGVKNAIAGAVGVFLGAEAIQATKRALDYTAAIKTMATEAGVSRKELQEYRSVAKDVGLTHQEMDGALKTLTKTIGEAKAGTKEQATVFRDLNVAVHDLNGRVYSAGEVIPKLADALSRIKDPATRARLETKLFGEAGQKLDAMLTQGSKGIDLMRRRAHELGLVLDDELVDAADRAQAKLGELKDKLDTRFANLVARNADSIVSLANALEKLTEKGIALVGEYPRISSALLGLAVGARGGPIGMAVGTSAGVILGDIGAKAADDDNMDIRHRMQRLRQARAEMNARLDSSNSNTSIFGIRRLDPNVQSGATLESAIAEVRRQTALLQQATAAANGTNAPAGSVVPDGALPVPNERKRKGPKDRTEQLNERYQRELAALYDDQLGLQQDLTSDLRHQAQIEHDRIDRAQDAYNADVDSRFKQKELTEAQATALKFQNDRNTELEHSRVNWKLDDDLLAEETRVAQDSLERERAMLQIRASLATTATKRREAQLALLDNELESTRLSAEEVLARHDSTDREKEIARAKLGQLADLRSGGTLQINRETMGPLESYLDSIPDTADEINEAYENIAANGIQNMVDGLGDAAANTLKLKGLAGQLFNQLISDLIKFQAQQAVGGGSGGGLLGGIVKLGSSLLGGGSSLSGSIDTAYANVGSMAAEVATRNASGAFSFAGGGDMTVLGRQGIDRNVLSLNGLPIANVSYGERLSIANDNGGGSYRSGIAQIVPSPYFDVVVDGRAAMVADPISRQNATGAVNASNRRRDRRAARRMGR</sequence>
<organism evidence="3 4">
    <name type="scientific">Sphingobium yanoikuyae</name>
    <name type="common">Sphingomonas yanoikuyae</name>
    <dbReference type="NCBI Taxonomy" id="13690"/>
    <lineage>
        <taxon>Bacteria</taxon>
        <taxon>Pseudomonadati</taxon>
        <taxon>Pseudomonadota</taxon>
        <taxon>Alphaproteobacteria</taxon>
        <taxon>Sphingomonadales</taxon>
        <taxon>Sphingomonadaceae</taxon>
        <taxon>Sphingobium</taxon>
    </lineage>
</organism>
<feature type="coiled-coil region" evidence="1">
    <location>
        <begin position="309"/>
        <end position="375"/>
    </location>
</feature>
<dbReference type="EMBL" id="CP033230">
    <property type="protein sequence ID" value="AYO80109.1"/>
    <property type="molecule type" value="Genomic_DNA"/>
</dbReference>
<evidence type="ECO:0000256" key="1">
    <source>
        <dbReference type="SAM" id="Coils"/>
    </source>
</evidence>
<keyword evidence="1" id="KW-0175">Coiled coil</keyword>